<keyword evidence="3" id="KW-0547">Nucleotide-binding</keyword>
<comment type="subunit">
    <text evidence="7">Homodimer. Forms a stable heterotetrameric complex of 2 MoeB and 2 MoaD during adenylation of MoaD.</text>
</comment>
<dbReference type="PANTHER" id="PTHR10953">
    <property type="entry name" value="UBIQUITIN-ACTIVATING ENZYME E1"/>
    <property type="match status" value="1"/>
</dbReference>
<dbReference type="GO" id="GO:0005524">
    <property type="term" value="F:ATP binding"/>
    <property type="evidence" value="ECO:0007669"/>
    <property type="project" value="UniProtKB-KW"/>
</dbReference>
<accession>I4EC94</accession>
<dbReference type="PROSITE" id="PS50206">
    <property type="entry name" value="RHODANESE_3"/>
    <property type="match status" value="1"/>
</dbReference>
<dbReference type="SUPFAM" id="SSF69572">
    <property type="entry name" value="Activating enzymes of the ubiquitin-like proteins"/>
    <property type="match status" value="1"/>
</dbReference>
<dbReference type="Pfam" id="PF00581">
    <property type="entry name" value="Rhodanese"/>
    <property type="match status" value="1"/>
</dbReference>
<evidence type="ECO:0000256" key="12">
    <source>
        <dbReference type="ARBA" id="ARBA00078531"/>
    </source>
</evidence>
<dbReference type="CDD" id="cd00757">
    <property type="entry name" value="ThiF_MoeB_HesA_family"/>
    <property type="match status" value="1"/>
</dbReference>
<evidence type="ECO:0000256" key="10">
    <source>
        <dbReference type="ARBA" id="ARBA00075110"/>
    </source>
</evidence>
<dbReference type="InterPro" id="IPR035985">
    <property type="entry name" value="Ubiquitin-activating_enz"/>
</dbReference>
<evidence type="ECO:0000256" key="5">
    <source>
        <dbReference type="ARBA" id="ARBA00052218"/>
    </source>
</evidence>
<protein>
    <recommendedName>
        <fullName evidence="9">Molybdopterin-synthase adenylyltransferase</fullName>
        <ecNumber evidence="8">2.7.7.80</ecNumber>
    </recommendedName>
    <alternativeName>
        <fullName evidence="12">MoaD protein adenylase</fullName>
    </alternativeName>
    <alternativeName>
        <fullName evidence="10">Molybdopterin-converting factor subunit 1 adenylase</fullName>
    </alternativeName>
    <alternativeName>
        <fullName evidence="11">Sulfur carrier protein MoaD adenylyltransferase</fullName>
    </alternativeName>
</protein>
<dbReference type="Pfam" id="PF00899">
    <property type="entry name" value="ThiF"/>
    <property type="match status" value="1"/>
</dbReference>
<comment type="similarity">
    <text evidence="1">Belongs to the HesA/MoeB/ThiF family.</text>
</comment>
<evidence type="ECO:0000256" key="6">
    <source>
        <dbReference type="ARBA" id="ARBA00055169"/>
    </source>
</evidence>
<reference evidence="14 15" key="1">
    <citation type="journal article" date="2012" name="ISME J.">
        <title>Nitrification expanded: discovery, physiology and genomics of a nitrite-oxidizing bacterium from the phylum Chloroflexi.</title>
        <authorList>
            <person name="Sorokin D.Y."/>
            <person name="Lucker S."/>
            <person name="Vejmelkova D."/>
            <person name="Kostrikina N.A."/>
            <person name="Kleerebezem R."/>
            <person name="Rijpstra W.I."/>
            <person name="Damste J.S."/>
            <person name="Le Paslier D."/>
            <person name="Muyzer G."/>
            <person name="Wagner M."/>
            <person name="van Loosdrecht M.C."/>
            <person name="Daims H."/>
        </authorList>
    </citation>
    <scope>NUCLEOTIDE SEQUENCE [LARGE SCALE GENOMIC DNA]</scope>
    <source>
        <strain evidence="15">none</strain>
    </source>
</reference>
<evidence type="ECO:0000256" key="11">
    <source>
        <dbReference type="ARBA" id="ARBA00075328"/>
    </source>
</evidence>
<dbReference type="GO" id="GO:0008641">
    <property type="term" value="F:ubiquitin-like modifier activating enzyme activity"/>
    <property type="evidence" value="ECO:0007669"/>
    <property type="project" value="InterPro"/>
</dbReference>
<dbReference type="InterPro" id="IPR000594">
    <property type="entry name" value="ThiF_NAD_FAD-bd"/>
</dbReference>
<evidence type="ECO:0000313" key="15">
    <source>
        <dbReference type="Proteomes" id="UP000004221"/>
    </source>
</evidence>
<dbReference type="EMBL" id="CAGS01000004">
    <property type="protein sequence ID" value="CCF82306.1"/>
    <property type="molecule type" value="Genomic_DNA"/>
</dbReference>
<gene>
    <name evidence="14" type="ORF">NITHO_1010002</name>
</gene>
<evidence type="ECO:0000256" key="9">
    <source>
        <dbReference type="ARBA" id="ARBA00073635"/>
    </source>
</evidence>
<keyword evidence="15" id="KW-1185">Reference proteome</keyword>
<dbReference type="EC" id="2.7.7.80" evidence="8"/>
<dbReference type="GO" id="GO:0061605">
    <property type="term" value="F:molybdopterin-synthase adenylyltransferase activity"/>
    <property type="evidence" value="ECO:0007669"/>
    <property type="project" value="UniProtKB-EC"/>
</dbReference>
<proteinExistence type="inferred from homology"/>
<evidence type="ECO:0000256" key="2">
    <source>
        <dbReference type="ARBA" id="ARBA00022679"/>
    </source>
</evidence>
<dbReference type="Gene3D" id="3.40.50.720">
    <property type="entry name" value="NAD(P)-binding Rossmann-like Domain"/>
    <property type="match status" value="1"/>
</dbReference>
<sequence>MARQYDELFQSVLKSVTETDVKSLYNEMKSAKPPVVVDVREREEWEQGYIPGSVFIPRGFLEMRIEDRVPDKNAPVYVYCAGGVRSAFAAKAMAQLGYSNVISVQGGFSEWKHAGLPFETPRTWTRDQLQRYSRHFLIPEVGESGQGKLLDAKVLLIGAGGLGSPAGLYLAAAGVGTIGIIDSDIVDLSNLQRQVLHTTDSVGTPKTESARDMITKLNPDVRVILYQERLSNENVVDIIKDYDIILNGADNFPTRYLLNDACVMLGKTIVDGCIFRFEGQVTVFQPGVGPCYRCLFPEPPPAELAPSCDQAGVLGVLPGTVGMLQSTEVIKLILGQGEPLTGRLLTYDALEATFRVLRVARDPECPACGEGAALTPELIGETNYEWSCSLQHVAD</sequence>
<name>I4EC94_9BACT</name>
<comment type="caution">
    <text evidence="14">The sequence shown here is derived from an EMBL/GenBank/DDBJ whole genome shotgun (WGS) entry which is preliminary data.</text>
</comment>
<evidence type="ECO:0000256" key="1">
    <source>
        <dbReference type="ARBA" id="ARBA00009919"/>
    </source>
</evidence>
<dbReference type="NCBIfam" id="NF004281">
    <property type="entry name" value="PRK05690.1"/>
    <property type="match status" value="1"/>
</dbReference>
<dbReference type="FunFam" id="3.40.50.720:FF:000033">
    <property type="entry name" value="Adenylyltransferase and sulfurtransferase MOCS3"/>
    <property type="match status" value="1"/>
</dbReference>
<dbReference type="PANTHER" id="PTHR10953:SF102">
    <property type="entry name" value="ADENYLYLTRANSFERASE AND SULFURTRANSFERASE MOCS3"/>
    <property type="match status" value="1"/>
</dbReference>
<dbReference type="RefSeq" id="WP_008474419.1">
    <property type="nucleotide sequence ID" value="NZ_CAGS01000004.1"/>
</dbReference>
<evidence type="ECO:0000256" key="8">
    <source>
        <dbReference type="ARBA" id="ARBA00066884"/>
    </source>
</evidence>
<evidence type="ECO:0000256" key="4">
    <source>
        <dbReference type="ARBA" id="ARBA00022840"/>
    </source>
</evidence>
<evidence type="ECO:0000256" key="7">
    <source>
        <dbReference type="ARBA" id="ARBA00063809"/>
    </source>
</evidence>
<dbReference type="GO" id="GO:0008146">
    <property type="term" value="F:sulfotransferase activity"/>
    <property type="evidence" value="ECO:0007669"/>
    <property type="project" value="TreeGrafter"/>
</dbReference>
<dbReference type="OrthoDB" id="9800872at2"/>
<dbReference type="GO" id="GO:0005829">
    <property type="term" value="C:cytosol"/>
    <property type="evidence" value="ECO:0007669"/>
    <property type="project" value="TreeGrafter"/>
</dbReference>
<keyword evidence="4" id="KW-0067">ATP-binding</keyword>
<keyword evidence="2" id="KW-0808">Transferase</keyword>
<dbReference type="SUPFAM" id="SSF52821">
    <property type="entry name" value="Rhodanese/Cell cycle control phosphatase"/>
    <property type="match status" value="1"/>
</dbReference>
<dbReference type="NCBIfam" id="NF006444">
    <property type="entry name" value="PRK08762.1"/>
    <property type="match status" value="1"/>
</dbReference>
<dbReference type="InterPro" id="IPR036873">
    <property type="entry name" value="Rhodanese-like_dom_sf"/>
</dbReference>
<organism evidence="14 15">
    <name type="scientific">Nitrolancea hollandica Lb</name>
    <dbReference type="NCBI Taxonomy" id="1129897"/>
    <lineage>
        <taxon>Bacteria</taxon>
        <taxon>Pseudomonadati</taxon>
        <taxon>Thermomicrobiota</taxon>
        <taxon>Thermomicrobia</taxon>
        <taxon>Sphaerobacterales</taxon>
        <taxon>Sphaerobacterineae</taxon>
        <taxon>Sphaerobacteraceae</taxon>
        <taxon>Nitrolancea</taxon>
    </lineage>
</organism>
<comment type="function">
    <text evidence="6">Catalyzes the adenylation by ATP of the carboxyl group of the C-terminal glycine of sulfur carrier protein MoaD.</text>
</comment>
<evidence type="ECO:0000256" key="3">
    <source>
        <dbReference type="ARBA" id="ARBA00022741"/>
    </source>
</evidence>
<dbReference type="Proteomes" id="UP000004221">
    <property type="component" value="Unassembled WGS sequence"/>
</dbReference>
<dbReference type="Gene3D" id="3.40.250.10">
    <property type="entry name" value="Rhodanese-like domain"/>
    <property type="match status" value="1"/>
</dbReference>
<dbReference type="InterPro" id="IPR045886">
    <property type="entry name" value="ThiF/MoeB/HesA"/>
</dbReference>
<comment type="catalytic activity">
    <reaction evidence="5">
        <text>[molybdopterin-synthase sulfur-carrier protein]-C-terminal Gly-Gly + ATP + H(+) = [molybdopterin-synthase sulfur-carrier protein]-C-terminal Gly-Gly-AMP + diphosphate</text>
        <dbReference type="Rhea" id="RHEA:43616"/>
        <dbReference type="Rhea" id="RHEA-COMP:12159"/>
        <dbReference type="Rhea" id="RHEA-COMP:12202"/>
        <dbReference type="ChEBI" id="CHEBI:15378"/>
        <dbReference type="ChEBI" id="CHEBI:30616"/>
        <dbReference type="ChEBI" id="CHEBI:33019"/>
        <dbReference type="ChEBI" id="CHEBI:90618"/>
        <dbReference type="ChEBI" id="CHEBI:90778"/>
        <dbReference type="EC" id="2.7.7.80"/>
    </reaction>
</comment>
<dbReference type="CDD" id="cd00158">
    <property type="entry name" value="RHOD"/>
    <property type="match status" value="1"/>
</dbReference>
<feature type="domain" description="Rhodanese" evidence="13">
    <location>
        <begin position="30"/>
        <end position="120"/>
    </location>
</feature>
<evidence type="ECO:0000259" key="13">
    <source>
        <dbReference type="PROSITE" id="PS50206"/>
    </source>
</evidence>
<dbReference type="InterPro" id="IPR001763">
    <property type="entry name" value="Rhodanese-like_dom"/>
</dbReference>
<dbReference type="GO" id="GO:0004792">
    <property type="term" value="F:thiosulfate-cyanide sulfurtransferase activity"/>
    <property type="evidence" value="ECO:0007669"/>
    <property type="project" value="TreeGrafter"/>
</dbReference>
<dbReference type="AlphaFoldDB" id="I4EC94"/>
<evidence type="ECO:0000313" key="14">
    <source>
        <dbReference type="EMBL" id="CCF82306.1"/>
    </source>
</evidence>
<dbReference type="SMART" id="SM00450">
    <property type="entry name" value="RHOD"/>
    <property type="match status" value="1"/>
</dbReference>